<proteinExistence type="predicted"/>
<comment type="caution">
    <text evidence="1">The sequence shown here is derived from an EMBL/GenBank/DDBJ whole genome shotgun (WGS) entry which is preliminary data.</text>
</comment>
<dbReference type="EMBL" id="JACRWE010000003">
    <property type="protein sequence ID" value="MBC5996462.1"/>
    <property type="molecule type" value="Genomic_DNA"/>
</dbReference>
<dbReference type="RefSeq" id="WP_147541220.1">
    <property type="nucleotide sequence ID" value="NZ_JACRWE010000003.1"/>
</dbReference>
<name>A0ABR7JNH6_9FIRM</name>
<protein>
    <submittedName>
        <fullName evidence="1">UPF0489 family protein</fullName>
    </submittedName>
</protein>
<evidence type="ECO:0000313" key="1">
    <source>
        <dbReference type="EMBL" id="MBC5996462.1"/>
    </source>
</evidence>
<gene>
    <name evidence="1" type="ORF">H8923_06775</name>
</gene>
<dbReference type="InterPro" id="IPR024131">
    <property type="entry name" value="UPF0489"/>
</dbReference>
<accession>A0ABR7JNH6</accession>
<keyword evidence="2" id="KW-1185">Reference proteome</keyword>
<dbReference type="Proteomes" id="UP000609849">
    <property type="component" value="Unassembled WGS sequence"/>
</dbReference>
<organism evidence="1 2">
    <name type="scientific">Romboutsia faecis</name>
    <dbReference type="NCBI Taxonomy" id="2764597"/>
    <lineage>
        <taxon>Bacteria</taxon>
        <taxon>Bacillati</taxon>
        <taxon>Bacillota</taxon>
        <taxon>Clostridia</taxon>
        <taxon>Peptostreptococcales</taxon>
        <taxon>Peptostreptococcaceae</taxon>
        <taxon>Romboutsia</taxon>
    </lineage>
</organism>
<evidence type="ECO:0000313" key="2">
    <source>
        <dbReference type="Proteomes" id="UP000609849"/>
    </source>
</evidence>
<reference evidence="1 2" key="1">
    <citation type="submission" date="2020-08" db="EMBL/GenBank/DDBJ databases">
        <authorList>
            <person name="Liu C."/>
            <person name="Sun Q."/>
        </authorList>
    </citation>
    <scope>NUCLEOTIDE SEQUENCE [LARGE SCALE GENOMIC DNA]</scope>
    <source>
        <strain evidence="1 2">NSJ-18</strain>
    </source>
</reference>
<sequence>MKVLDIDMDYFLEDVPYSIPQECTSRVSEDYKPWNKEKIIDFIENNLGLSTNSKIKGKIVQNHHEALYYWNDLVSIEALRAPFEVIHVDSHADLGLGFASQFFIFENLLGLDVDKRVNIPNYENLFEEYSLPGIGDYLLFAIAFRWISKLTYVANPNGFGDDYPIFIMKNFQDSSGIIQLPYNNKYKLTKLFELFGDNRTSMEKKYLNNSILEPEVPFEIKKNIDDVKYNGDFDFITFCISPNYTPKSADFIIDIFKEYIEID</sequence>
<dbReference type="Pfam" id="PF12640">
    <property type="entry name" value="UPF0489"/>
    <property type="match status" value="1"/>
</dbReference>